<dbReference type="AlphaFoldDB" id="A0AA36PI41"/>
<keyword evidence="6" id="KW-0411">Iron-sulfur</keyword>
<dbReference type="SFLD" id="SFLDG01386">
    <property type="entry name" value="main_SPASM_domain-containing"/>
    <property type="match status" value="2"/>
</dbReference>
<sequence length="394" mass="44373">MVETLIDKRIRHLEIILKISERCNINCDYCYVFNKGNSAANDSPARISDKNIRHFVDFLERASQEYQIGTLQIDLHGGEPLLMKKENFANMCIQFMSGYYCGSNIRLALQTNGTLIDEEWIALFGKYSVNVSVSIDGPKHINDRHRLDTKGRSTYEGTVRGLRMLQQAYQQGRLPSAPGILCVANANVNGAEIYRHFIDELGVYSFDFLIPDDCYKDTYVDAVGMARFLNEALDEWVKDNNPKIFVRLFQTHIATLLGQKNSGILGHNPSVTGVYALTVSSDGFVRVDDTLRSTSDPMFNPIGHTSEVSLSEVFNSPQFQEYSSIGQSLPTECAGCIWENICAGGRIVNRFSPEDRFDRKSAYCYSMRSFLSRASAHLINMGIKEERIMAAISQ</sequence>
<name>A0AA36PI41_YERMO</name>
<keyword evidence="2" id="KW-0004">4Fe-4S</keyword>
<evidence type="ECO:0000256" key="6">
    <source>
        <dbReference type="ARBA" id="ARBA00023014"/>
    </source>
</evidence>
<dbReference type="SUPFAM" id="SSF102114">
    <property type="entry name" value="Radical SAM enzymes"/>
    <property type="match status" value="1"/>
</dbReference>
<keyword evidence="5" id="KW-0408">Iron</keyword>
<dbReference type="SFLD" id="SFLDG01067">
    <property type="entry name" value="SPASM/twitch_domain_containing"/>
    <property type="match status" value="2"/>
</dbReference>
<comment type="cofactor">
    <cofactor evidence="1">
        <name>[4Fe-4S] cluster</name>
        <dbReference type="ChEBI" id="CHEBI:49883"/>
    </cofactor>
</comment>
<evidence type="ECO:0000256" key="5">
    <source>
        <dbReference type="ARBA" id="ARBA00023004"/>
    </source>
</evidence>
<evidence type="ECO:0000256" key="1">
    <source>
        <dbReference type="ARBA" id="ARBA00001966"/>
    </source>
</evidence>
<dbReference type="InterPro" id="IPR007197">
    <property type="entry name" value="rSAM"/>
</dbReference>
<dbReference type="SFLD" id="SFLDS00029">
    <property type="entry name" value="Radical_SAM"/>
    <property type="match status" value="2"/>
</dbReference>
<dbReference type="GO" id="GO:0051539">
    <property type="term" value="F:4 iron, 4 sulfur cluster binding"/>
    <property type="evidence" value="ECO:0007669"/>
    <property type="project" value="UniProtKB-KW"/>
</dbReference>
<dbReference type="PROSITE" id="PS01305">
    <property type="entry name" value="MOAA_NIFB_PQQE"/>
    <property type="match status" value="1"/>
</dbReference>
<dbReference type="EC" id="1.8.98.-" evidence="8"/>
<keyword evidence="8" id="KW-0560">Oxidoreductase</keyword>
<dbReference type="PROSITE" id="PS51918">
    <property type="entry name" value="RADICAL_SAM"/>
    <property type="match status" value="1"/>
</dbReference>
<dbReference type="NCBIfam" id="TIGR04496">
    <property type="entry name" value="rSAM_XyeB"/>
    <property type="match status" value="1"/>
</dbReference>
<feature type="domain" description="Radical SAM core" evidence="7">
    <location>
        <begin position="9"/>
        <end position="243"/>
    </location>
</feature>
<dbReference type="InterPro" id="IPR013785">
    <property type="entry name" value="Aldolase_TIM"/>
</dbReference>
<dbReference type="Gene3D" id="3.20.20.70">
    <property type="entry name" value="Aldolase class I"/>
    <property type="match status" value="1"/>
</dbReference>
<dbReference type="CDD" id="cd01335">
    <property type="entry name" value="Radical_SAM"/>
    <property type="match status" value="1"/>
</dbReference>
<evidence type="ECO:0000313" key="9">
    <source>
        <dbReference type="Proteomes" id="UP000040841"/>
    </source>
</evidence>
<evidence type="ECO:0000256" key="4">
    <source>
        <dbReference type="ARBA" id="ARBA00022723"/>
    </source>
</evidence>
<dbReference type="InterPro" id="IPR023867">
    <property type="entry name" value="Sulphatase_maturase_rSAM"/>
</dbReference>
<dbReference type="SFLD" id="SFLDG01384">
    <property type="entry name" value="thioether_bond_formation_requi"/>
    <property type="match status" value="1"/>
</dbReference>
<dbReference type="PANTHER" id="PTHR43273">
    <property type="entry name" value="ANAEROBIC SULFATASE-MATURATING ENZYME HOMOLOG ASLB-RELATED"/>
    <property type="match status" value="1"/>
</dbReference>
<keyword evidence="4" id="KW-0479">Metal-binding</keyword>
<dbReference type="PANTHER" id="PTHR43273:SF8">
    <property type="entry name" value="RADICAL SAM DOMAIN PROTEIN"/>
    <property type="match status" value="1"/>
</dbReference>
<keyword evidence="3" id="KW-0949">S-adenosyl-L-methionine</keyword>
<comment type="caution">
    <text evidence="8">The sequence shown here is derived from an EMBL/GenBank/DDBJ whole genome shotgun (WGS) entry which is preliminary data.</text>
</comment>
<gene>
    <name evidence="8" type="ORF">ERS008502_00589</name>
</gene>
<evidence type="ECO:0000256" key="3">
    <source>
        <dbReference type="ARBA" id="ARBA00022691"/>
    </source>
</evidence>
<dbReference type="GO" id="GO:0016491">
    <property type="term" value="F:oxidoreductase activity"/>
    <property type="evidence" value="ECO:0007669"/>
    <property type="project" value="UniProtKB-KW"/>
</dbReference>
<evidence type="ECO:0000256" key="2">
    <source>
        <dbReference type="ARBA" id="ARBA00022485"/>
    </source>
</evidence>
<evidence type="ECO:0000313" key="8">
    <source>
        <dbReference type="EMBL" id="CNH48721.1"/>
    </source>
</evidence>
<dbReference type="SFLD" id="SFLDG01072">
    <property type="entry name" value="dehydrogenase_like"/>
    <property type="match status" value="1"/>
</dbReference>
<dbReference type="InterPro" id="IPR058240">
    <property type="entry name" value="rSAM_sf"/>
</dbReference>
<dbReference type="Pfam" id="PF04055">
    <property type="entry name" value="Radical_SAM"/>
    <property type="match status" value="1"/>
</dbReference>
<proteinExistence type="predicted"/>
<dbReference type="EMBL" id="CQBM01000001">
    <property type="protein sequence ID" value="CNH48721.1"/>
    <property type="molecule type" value="Genomic_DNA"/>
</dbReference>
<dbReference type="Proteomes" id="UP000040841">
    <property type="component" value="Unassembled WGS sequence"/>
</dbReference>
<dbReference type="InterPro" id="IPR030989">
    <property type="entry name" value="rSAM_SPASM_XyeB"/>
</dbReference>
<reference evidence="8 9" key="1">
    <citation type="submission" date="2015-03" db="EMBL/GenBank/DDBJ databases">
        <authorList>
            <consortium name="Pathogen Informatics"/>
            <person name="Murphy D."/>
        </authorList>
    </citation>
    <scope>NUCLEOTIDE SEQUENCE [LARGE SCALE GENOMIC DNA]</scope>
    <source>
        <strain evidence="8 9">FE82747</strain>
    </source>
</reference>
<accession>A0AA36PI41</accession>
<dbReference type="GO" id="GO:0046872">
    <property type="term" value="F:metal ion binding"/>
    <property type="evidence" value="ECO:0007669"/>
    <property type="project" value="UniProtKB-KW"/>
</dbReference>
<organism evidence="8 9">
    <name type="scientific">Yersinia mollaretii</name>
    <dbReference type="NCBI Taxonomy" id="33060"/>
    <lineage>
        <taxon>Bacteria</taxon>
        <taxon>Pseudomonadati</taxon>
        <taxon>Pseudomonadota</taxon>
        <taxon>Gammaproteobacteria</taxon>
        <taxon>Enterobacterales</taxon>
        <taxon>Yersiniaceae</taxon>
        <taxon>Yersinia</taxon>
    </lineage>
</organism>
<evidence type="ECO:0000259" key="7">
    <source>
        <dbReference type="PROSITE" id="PS51918"/>
    </source>
</evidence>
<dbReference type="InterPro" id="IPR000385">
    <property type="entry name" value="MoaA_NifB_PqqE_Fe-S-bd_CS"/>
</dbReference>
<protein>
    <submittedName>
        <fullName evidence="8">Galns arylsulfatase regulator (Fe-S oxidoreductase)</fullName>
        <ecNumber evidence="8">1.8.98.-</ecNumber>
    </submittedName>
</protein>
<dbReference type="RefSeq" id="WP_049645898.1">
    <property type="nucleotide sequence ID" value="NZ_CABHYS010000012.1"/>
</dbReference>